<keyword evidence="8" id="KW-1185">Reference proteome</keyword>
<evidence type="ECO:0008006" key="9">
    <source>
        <dbReference type="Google" id="ProtNLM"/>
    </source>
</evidence>
<evidence type="ECO:0000256" key="3">
    <source>
        <dbReference type="ARBA" id="ARBA00022761"/>
    </source>
</evidence>
<protein>
    <recommendedName>
        <fullName evidence="9">Acid phosphatase</fullName>
    </recommendedName>
</protein>
<evidence type="ECO:0000256" key="1">
    <source>
        <dbReference type="ARBA" id="ARBA00002410"/>
    </source>
</evidence>
<dbReference type="SUPFAM" id="SSF56784">
    <property type="entry name" value="HAD-like"/>
    <property type="match status" value="1"/>
</dbReference>
<keyword evidence="4" id="KW-0325">Glycoprotein</keyword>
<name>A0A2Z6LZM4_TRISU</name>
<dbReference type="Gene3D" id="3.40.50.1000">
    <property type="entry name" value="HAD superfamily/HAD-like"/>
    <property type="match status" value="1"/>
</dbReference>
<dbReference type="InterPro" id="IPR005519">
    <property type="entry name" value="Acid_phosphat_B-like"/>
</dbReference>
<reference evidence="8" key="1">
    <citation type="journal article" date="2017" name="Front. Plant Sci.">
        <title>Climate Clever Clovers: New Paradigm to Reduce the Environmental Footprint of Ruminants by Breeding Low Methanogenic Forages Utilizing Haplotype Variation.</title>
        <authorList>
            <person name="Kaur P."/>
            <person name="Appels R."/>
            <person name="Bayer P.E."/>
            <person name="Keeble-Gagnere G."/>
            <person name="Wang J."/>
            <person name="Hirakawa H."/>
            <person name="Shirasawa K."/>
            <person name="Vercoe P."/>
            <person name="Stefanova K."/>
            <person name="Durmic Z."/>
            <person name="Nichols P."/>
            <person name="Revell C."/>
            <person name="Isobe S.N."/>
            <person name="Edwards D."/>
            <person name="Erskine W."/>
        </authorList>
    </citation>
    <scope>NUCLEOTIDE SEQUENCE [LARGE SCALE GENOMIC DNA]</scope>
    <source>
        <strain evidence="8">cv. Daliak</strain>
    </source>
</reference>
<proteinExistence type="inferred from homology"/>
<sequence>MKTLLFIFVTLLATCHGDVLNHVHEHGSNFKIFPLRMKTGSGGHYIPEVSCASWRLGVEAHNIIDWKTVPIECENYVGNYVLGDQYRADSKFVNREGFYYARTVNVADDGKDIWVFDIDETTLSNLPYYAKHGFGVNPYNDTLFNEWVDLGAAPALPETQKFYNKLLNLGIKIVFLTGRPLKQRDITAKNLKKVGYHTWEKLILKDTTLYHGKTAVTYKSSERKKLEEEGYRIIGNIGDQWSDILGTNTGSRTFKLPDPLYYIA</sequence>
<evidence type="ECO:0000256" key="2">
    <source>
        <dbReference type="ARBA" id="ARBA00022729"/>
    </source>
</evidence>
<dbReference type="NCBIfam" id="TIGR01675">
    <property type="entry name" value="plant-AP"/>
    <property type="match status" value="1"/>
</dbReference>
<dbReference type="PANTHER" id="PTHR31284">
    <property type="entry name" value="ACID PHOSPHATASE-LIKE PROTEIN"/>
    <property type="match status" value="1"/>
</dbReference>
<evidence type="ECO:0000256" key="4">
    <source>
        <dbReference type="ARBA" id="ARBA00023180"/>
    </source>
</evidence>
<keyword evidence="2 6" id="KW-0732">Signal</keyword>
<keyword evidence="3 5" id="KW-0758">Storage protein</keyword>
<dbReference type="InterPro" id="IPR036412">
    <property type="entry name" value="HAD-like_sf"/>
</dbReference>
<accession>A0A2Z6LZM4</accession>
<comment type="function">
    <text evidence="1 5">May function as somatic storage protein during early seedling development.</text>
</comment>
<dbReference type="CDD" id="cd07535">
    <property type="entry name" value="HAD_VSP"/>
    <property type="match status" value="1"/>
</dbReference>
<dbReference type="GO" id="GO:0003993">
    <property type="term" value="F:acid phosphatase activity"/>
    <property type="evidence" value="ECO:0007669"/>
    <property type="project" value="InterPro"/>
</dbReference>
<dbReference type="AlphaFoldDB" id="A0A2Z6LZM4"/>
<dbReference type="InterPro" id="IPR010028">
    <property type="entry name" value="Acid_phosphatase_pln"/>
</dbReference>
<evidence type="ECO:0000256" key="6">
    <source>
        <dbReference type="SAM" id="SignalP"/>
    </source>
</evidence>
<feature type="signal peptide" evidence="6">
    <location>
        <begin position="1"/>
        <end position="17"/>
    </location>
</feature>
<dbReference type="Proteomes" id="UP000242715">
    <property type="component" value="Unassembled WGS sequence"/>
</dbReference>
<dbReference type="GO" id="GO:0045735">
    <property type="term" value="F:nutrient reservoir activity"/>
    <property type="evidence" value="ECO:0007669"/>
    <property type="project" value="UniProtKB-UniRule"/>
</dbReference>
<comment type="similarity">
    <text evidence="5">Belongs to the APS1/VSP family.</text>
</comment>
<feature type="chain" id="PRO_5016355974" description="Acid phosphatase" evidence="6">
    <location>
        <begin position="18"/>
        <end position="264"/>
    </location>
</feature>
<evidence type="ECO:0000313" key="7">
    <source>
        <dbReference type="EMBL" id="GAU24766.1"/>
    </source>
</evidence>
<dbReference type="OrthoDB" id="59415at2759"/>
<gene>
    <name evidence="7" type="ORF">TSUD_355950</name>
</gene>
<dbReference type="Pfam" id="PF03767">
    <property type="entry name" value="Acid_phosphat_B"/>
    <property type="match status" value="1"/>
</dbReference>
<dbReference type="PIRSF" id="PIRSF002674">
    <property type="entry name" value="VSP"/>
    <property type="match status" value="1"/>
</dbReference>
<organism evidence="7 8">
    <name type="scientific">Trifolium subterraneum</name>
    <name type="common">Subterranean clover</name>
    <dbReference type="NCBI Taxonomy" id="3900"/>
    <lineage>
        <taxon>Eukaryota</taxon>
        <taxon>Viridiplantae</taxon>
        <taxon>Streptophyta</taxon>
        <taxon>Embryophyta</taxon>
        <taxon>Tracheophyta</taxon>
        <taxon>Spermatophyta</taxon>
        <taxon>Magnoliopsida</taxon>
        <taxon>eudicotyledons</taxon>
        <taxon>Gunneridae</taxon>
        <taxon>Pentapetalae</taxon>
        <taxon>rosids</taxon>
        <taxon>fabids</taxon>
        <taxon>Fabales</taxon>
        <taxon>Fabaceae</taxon>
        <taxon>Papilionoideae</taxon>
        <taxon>50 kb inversion clade</taxon>
        <taxon>NPAAA clade</taxon>
        <taxon>Hologalegina</taxon>
        <taxon>IRL clade</taxon>
        <taxon>Trifolieae</taxon>
        <taxon>Trifolium</taxon>
    </lineage>
</organism>
<dbReference type="PANTHER" id="PTHR31284:SF19">
    <property type="entry name" value="VEGETATIVE STORAGE PROTEIN 1-RELATED"/>
    <property type="match status" value="1"/>
</dbReference>
<dbReference type="InterPro" id="IPR023214">
    <property type="entry name" value="HAD_sf"/>
</dbReference>
<dbReference type="EMBL" id="DF973296">
    <property type="protein sequence ID" value="GAU24766.1"/>
    <property type="molecule type" value="Genomic_DNA"/>
</dbReference>
<evidence type="ECO:0000313" key="8">
    <source>
        <dbReference type="Proteomes" id="UP000242715"/>
    </source>
</evidence>
<dbReference type="InterPro" id="IPR014403">
    <property type="entry name" value="APS1/VSP"/>
</dbReference>
<evidence type="ECO:0000256" key="5">
    <source>
        <dbReference type="PIRNR" id="PIRNR002674"/>
    </source>
</evidence>